<evidence type="ECO:0000313" key="2">
    <source>
        <dbReference type="Proteomes" id="UP000239735"/>
    </source>
</evidence>
<proteinExistence type="predicted"/>
<protein>
    <submittedName>
        <fullName evidence="1">Uncharacterized protein</fullName>
    </submittedName>
</protein>
<organism evidence="1 2">
    <name type="scientific">Candidatus Sulfuritelmatomonas gaucii</name>
    <dbReference type="NCBI Taxonomy" id="2043161"/>
    <lineage>
        <taxon>Bacteria</taxon>
        <taxon>Pseudomonadati</taxon>
        <taxon>Acidobacteriota</taxon>
        <taxon>Terriglobia</taxon>
        <taxon>Terriglobales</taxon>
        <taxon>Acidobacteriaceae</taxon>
        <taxon>Candidatus Sulfuritelmatomonas</taxon>
    </lineage>
</organism>
<accession>A0A2N9L3S8</accession>
<reference evidence="2" key="1">
    <citation type="submission" date="2018-02" db="EMBL/GenBank/DDBJ databases">
        <authorList>
            <person name="Hausmann B."/>
        </authorList>
    </citation>
    <scope>NUCLEOTIDE SEQUENCE [LARGE SCALE GENOMIC DNA]</scope>
    <source>
        <strain evidence="2">Peat soil MAG SbA5</strain>
    </source>
</reference>
<sequence length="93" mass="10787">MPHPRRAFVFAARVGLTGSRAQMQNRAETRQNEAQNRVLEVKKLHLSALSRNYLVSFVPIRNLRWLQIAQNGTREGQCVLKMQPLVVTFWPQM</sequence>
<dbReference type="EMBL" id="OKRB01000023">
    <property type="protein sequence ID" value="SPE17910.1"/>
    <property type="molecule type" value="Genomic_DNA"/>
</dbReference>
<evidence type="ECO:0000313" key="1">
    <source>
        <dbReference type="EMBL" id="SPE17910.1"/>
    </source>
</evidence>
<gene>
    <name evidence="1" type="ORF">SBA5_1190003</name>
</gene>
<dbReference type="AlphaFoldDB" id="A0A2N9L3S8"/>
<dbReference type="Proteomes" id="UP000239735">
    <property type="component" value="Unassembled WGS sequence"/>
</dbReference>
<name>A0A2N9L3S8_9BACT</name>